<evidence type="ECO:0000313" key="2">
    <source>
        <dbReference type="EMBL" id="KAK4382516.1"/>
    </source>
</evidence>
<evidence type="ECO:0000259" key="1">
    <source>
        <dbReference type="PROSITE" id="PS50879"/>
    </source>
</evidence>
<organism evidence="2 3">
    <name type="scientific">Sesamum angolense</name>
    <dbReference type="NCBI Taxonomy" id="2727404"/>
    <lineage>
        <taxon>Eukaryota</taxon>
        <taxon>Viridiplantae</taxon>
        <taxon>Streptophyta</taxon>
        <taxon>Embryophyta</taxon>
        <taxon>Tracheophyta</taxon>
        <taxon>Spermatophyta</taxon>
        <taxon>Magnoliopsida</taxon>
        <taxon>eudicotyledons</taxon>
        <taxon>Gunneridae</taxon>
        <taxon>Pentapetalae</taxon>
        <taxon>asterids</taxon>
        <taxon>lamiids</taxon>
        <taxon>Lamiales</taxon>
        <taxon>Pedaliaceae</taxon>
        <taxon>Sesamum</taxon>
    </lineage>
</organism>
<keyword evidence="3" id="KW-1185">Reference proteome</keyword>
<dbReference type="AlphaFoldDB" id="A0AAE1T6V2"/>
<dbReference type="Pfam" id="PF13456">
    <property type="entry name" value="RVT_3"/>
    <property type="match status" value="1"/>
</dbReference>
<dbReference type="GO" id="GO:0003676">
    <property type="term" value="F:nucleic acid binding"/>
    <property type="evidence" value="ECO:0007669"/>
    <property type="project" value="InterPro"/>
</dbReference>
<name>A0AAE1T6V2_9LAMI</name>
<dbReference type="Gene3D" id="3.30.420.10">
    <property type="entry name" value="Ribonuclease H-like superfamily/Ribonuclease H"/>
    <property type="match status" value="1"/>
</dbReference>
<evidence type="ECO:0000313" key="3">
    <source>
        <dbReference type="Proteomes" id="UP001289374"/>
    </source>
</evidence>
<dbReference type="PANTHER" id="PTHR48475:SF1">
    <property type="entry name" value="RNASE H TYPE-1 DOMAIN-CONTAINING PROTEIN"/>
    <property type="match status" value="1"/>
</dbReference>
<dbReference type="Proteomes" id="UP001289374">
    <property type="component" value="Unassembled WGS sequence"/>
</dbReference>
<dbReference type="PANTHER" id="PTHR48475">
    <property type="entry name" value="RIBONUCLEASE H"/>
    <property type="match status" value="1"/>
</dbReference>
<proteinExistence type="predicted"/>
<dbReference type="InterPro" id="IPR012337">
    <property type="entry name" value="RNaseH-like_sf"/>
</dbReference>
<comment type="caution">
    <text evidence="2">The sequence shown here is derived from an EMBL/GenBank/DDBJ whole genome shotgun (WGS) entry which is preliminary data.</text>
</comment>
<dbReference type="GO" id="GO:0004523">
    <property type="term" value="F:RNA-DNA hybrid ribonuclease activity"/>
    <property type="evidence" value="ECO:0007669"/>
    <property type="project" value="InterPro"/>
</dbReference>
<dbReference type="SUPFAM" id="SSF53098">
    <property type="entry name" value="Ribonuclease H-like"/>
    <property type="match status" value="1"/>
</dbReference>
<dbReference type="InterPro" id="IPR036397">
    <property type="entry name" value="RNaseH_sf"/>
</dbReference>
<reference evidence="2" key="1">
    <citation type="submission" date="2020-06" db="EMBL/GenBank/DDBJ databases">
        <authorList>
            <person name="Li T."/>
            <person name="Hu X."/>
            <person name="Zhang T."/>
            <person name="Song X."/>
            <person name="Zhang H."/>
            <person name="Dai N."/>
            <person name="Sheng W."/>
            <person name="Hou X."/>
            <person name="Wei L."/>
        </authorList>
    </citation>
    <scope>NUCLEOTIDE SEQUENCE</scope>
    <source>
        <strain evidence="2">K16</strain>
        <tissue evidence="2">Leaf</tissue>
    </source>
</reference>
<dbReference type="InterPro" id="IPR002156">
    <property type="entry name" value="RNaseH_domain"/>
</dbReference>
<dbReference type="EMBL" id="JACGWL010000683">
    <property type="protein sequence ID" value="KAK4382516.1"/>
    <property type="molecule type" value="Genomic_DNA"/>
</dbReference>
<dbReference type="PROSITE" id="PS50879">
    <property type="entry name" value="RNASE_H_1"/>
    <property type="match status" value="1"/>
</dbReference>
<protein>
    <recommendedName>
        <fullName evidence="1">RNase H type-1 domain-containing protein</fullName>
    </recommendedName>
</protein>
<sequence length="136" mass="15357">MAKPLLSDRLARWYLQLQQFEITYVPQKVLKGQVLVDFLADHPMPAEWGLSDDLPNEDVLVIEVTPPWKMYFDGASHKERAGVGVVFVTSEGEALPYSFTLTQNCSNNIAEYQTLILELEIAVDVKQIPLKVYGDS</sequence>
<reference evidence="2" key="2">
    <citation type="journal article" date="2024" name="Plant">
        <title>Genomic evolution and insights into agronomic trait innovations of Sesamum species.</title>
        <authorList>
            <person name="Miao H."/>
            <person name="Wang L."/>
            <person name="Qu L."/>
            <person name="Liu H."/>
            <person name="Sun Y."/>
            <person name="Le M."/>
            <person name="Wang Q."/>
            <person name="Wei S."/>
            <person name="Zheng Y."/>
            <person name="Lin W."/>
            <person name="Duan Y."/>
            <person name="Cao H."/>
            <person name="Xiong S."/>
            <person name="Wang X."/>
            <person name="Wei L."/>
            <person name="Li C."/>
            <person name="Ma Q."/>
            <person name="Ju M."/>
            <person name="Zhao R."/>
            <person name="Li G."/>
            <person name="Mu C."/>
            <person name="Tian Q."/>
            <person name="Mei H."/>
            <person name="Zhang T."/>
            <person name="Gao T."/>
            <person name="Zhang H."/>
        </authorList>
    </citation>
    <scope>NUCLEOTIDE SEQUENCE</scope>
    <source>
        <strain evidence="2">K16</strain>
    </source>
</reference>
<accession>A0AAE1T6V2</accession>
<feature type="domain" description="RNase H type-1" evidence="1">
    <location>
        <begin position="64"/>
        <end position="136"/>
    </location>
</feature>
<gene>
    <name evidence="2" type="ORF">Sango_2727900</name>
</gene>